<evidence type="ECO:0000313" key="4">
    <source>
        <dbReference type="Proteomes" id="UP000327013"/>
    </source>
</evidence>
<feature type="region of interest" description="Disordered" evidence="2">
    <location>
        <begin position="1"/>
        <end position="26"/>
    </location>
</feature>
<dbReference type="InterPro" id="IPR036298">
    <property type="entry name" value="Chalcone_isomerase_sf"/>
</dbReference>
<dbReference type="PANTHER" id="PTHR47589:SF4">
    <property type="entry name" value="FATTY-ACID-BINDING PROTEIN 1-LIKE"/>
    <property type="match status" value="1"/>
</dbReference>
<evidence type="ECO:0000313" key="3">
    <source>
        <dbReference type="EMBL" id="KAE8021464.1"/>
    </source>
</evidence>
<dbReference type="GO" id="GO:0009813">
    <property type="term" value="P:flavonoid biosynthetic process"/>
    <property type="evidence" value="ECO:0007669"/>
    <property type="project" value="UniProtKB-UniPathway"/>
</dbReference>
<gene>
    <name evidence="3" type="ORF">FH972_007350</name>
</gene>
<name>A0A5N6QYM4_9ROSI</name>
<dbReference type="EMBL" id="CM017323">
    <property type="protein sequence ID" value="KAE8021464.1"/>
    <property type="molecule type" value="Genomic_DNA"/>
</dbReference>
<reference evidence="3 4" key="1">
    <citation type="submission" date="2019-06" db="EMBL/GenBank/DDBJ databases">
        <title>A chromosomal-level reference genome of Carpinus fangiana (Coryloideae, Betulaceae).</title>
        <authorList>
            <person name="Yang X."/>
            <person name="Wang Z."/>
            <person name="Zhang L."/>
            <person name="Hao G."/>
            <person name="Liu J."/>
            <person name="Yang Y."/>
        </authorList>
    </citation>
    <scope>NUCLEOTIDE SEQUENCE [LARGE SCALE GENOMIC DNA]</scope>
    <source>
        <strain evidence="3">Cfa_2016G</strain>
        <tissue evidence="3">Leaf</tissue>
    </source>
</reference>
<feature type="region of interest" description="Disordered" evidence="2">
    <location>
        <begin position="219"/>
        <end position="245"/>
    </location>
</feature>
<evidence type="ECO:0008006" key="5">
    <source>
        <dbReference type="Google" id="ProtNLM"/>
    </source>
</evidence>
<accession>A0A5N6QYM4</accession>
<dbReference type="PANTHER" id="PTHR47589">
    <property type="entry name" value="FATTY-ACID-BINDING PROTEIN 1"/>
    <property type="match status" value="1"/>
</dbReference>
<sequence>MAFLWQKDKQSGKGVADDDELKNEAKMEEVEPKTGISFQLKLDDGKQLGSAGLRTKYALGKSLKIHAYGIYADSEKLRDLLKSNIREAPAKPTEEMYQLVIDSDVCLVIRFVILFRGLSMSMFKKNRDTCLEASIKKLSGDKKNAELAYKVMAQAPDSIKLPPGSVMEIHRIPGYILQTKVAGEVVSKAESELLSRAYIHMYLGDDALDKDAREKFGTGTTIYPQRSSAKSDNQAGKGVADDDDELKNEAKMEEVEPKTGISFQLKLDDGKQLGSAGLRTKYALGMNLKIYAYGIYADSEKLRDLLKSKIGEAPAKPTEEMYKLVIDSDVCLVIRFVIVFRGLSMSMLKKNRDDRLEASIKNLSGNEENAELADKVMAQAPDSIELPIGSVMEIHRIPGYILQTKVAGEVVSTVESELLSRAYIHMFLGDDALDKDAREKFGTYLLSLF</sequence>
<dbReference type="GO" id="GO:0009570">
    <property type="term" value="C:chloroplast stroma"/>
    <property type="evidence" value="ECO:0007669"/>
    <property type="project" value="TreeGrafter"/>
</dbReference>
<evidence type="ECO:0000256" key="2">
    <source>
        <dbReference type="SAM" id="MobiDB-lite"/>
    </source>
</evidence>
<organism evidence="3 4">
    <name type="scientific">Carpinus fangiana</name>
    <dbReference type="NCBI Taxonomy" id="176857"/>
    <lineage>
        <taxon>Eukaryota</taxon>
        <taxon>Viridiplantae</taxon>
        <taxon>Streptophyta</taxon>
        <taxon>Embryophyta</taxon>
        <taxon>Tracheophyta</taxon>
        <taxon>Spermatophyta</taxon>
        <taxon>Magnoliopsida</taxon>
        <taxon>eudicotyledons</taxon>
        <taxon>Gunneridae</taxon>
        <taxon>Pentapetalae</taxon>
        <taxon>rosids</taxon>
        <taxon>fabids</taxon>
        <taxon>Fagales</taxon>
        <taxon>Betulaceae</taxon>
        <taxon>Carpinus</taxon>
    </lineage>
</organism>
<dbReference type="InterPro" id="IPR044228">
    <property type="entry name" value="FAP1"/>
</dbReference>
<dbReference type="InterPro" id="IPR016088">
    <property type="entry name" value="Chalcone_isomerase_3-sand"/>
</dbReference>
<keyword evidence="4" id="KW-1185">Reference proteome</keyword>
<dbReference type="GO" id="GO:0005504">
    <property type="term" value="F:fatty acid binding"/>
    <property type="evidence" value="ECO:0007669"/>
    <property type="project" value="TreeGrafter"/>
</dbReference>
<protein>
    <recommendedName>
        <fullName evidence="5">Chalcone isomerase domain-containing protein</fullName>
    </recommendedName>
</protein>
<dbReference type="SUPFAM" id="SSF54626">
    <property type="entry name" value="Chalcone isomerase"/>
    <property type="match status" value="2"/>
</dbReference>
<dbReference type="OrthoDB" id="18193at2759"/>
<dbReference type="AlphaFoldDB" id="A0A5N6QYM4"/>
<evidence type="ECO:0000256" key="1">
    <source>
        <dbReference type="ARBA" id="ARBA00007166"/>
    </source>
</evidence>
<dbReference type="GO" id="GO:0016872">
    <property type="term" value="F:intramolecular lyase activity"/>
    <property type="evidence" value="ECO:0007669"/>
    <property type="project" value="InterPro"/>
</dbReference>
<comment type="similarity">
    <text evidence="1">Belongs to the chalcone isomerase family.</text>
</comment>
<proteinExistence type="inferred from homology"/>
<feature type="compositionally biased region" description="Polar residues" evidence="2">
    <location>
        <begin position="219"/>
        <end position="234"/>
    </location>
</feature>
<dbReference type="InterPro" id="IPR016089">
    <property type="entry name" value="Chalcone_isomerase_bundle_sf"/>
</dbReference>
<dbReference type="Proteomes" id="UP000327013">
    <property type="component" value="Chromosome 3"/>
</dbReference>
<dbReference type="Gene3D" id="1.10.890.20">
    <property type="match status" value="2"/>
</dbReference>
<dbReference type="Gene3D" id="3.50.70.10">
    <property type="match status" value="2"/>
</dbReference>
<dbReference type="GO" id="GO:0006631">
    <property type="term" value="P:fatty acid metabolic process"/>
    <property type="evidence" value="ECO:0007669"/>
    <property type="project" value="TreeGrafter"/>
</dbReference>
<feature type="compositionally biased region" description="Basic and acidic residues" evidence="2">
    <location>
        <begin position="1"/>
        <end position="11"/>
    </location>
</feature>
<dbReference type="UniPathway" id="UPA00154"/>